<dbReference type="InterPro" id="IPR032675">
    <property type="entry name" value="LRR_dom_sf"/>
</dbReference>
<protein>
    <submittedName>
        <fullName evidence="1">Uncharacterized protein</fullName>
    </submittedName>
</protein>
<dbReference type="EMBL" id="CAJNNV010028901">
    <property type="protein sequence ID" value="CAE8626103.1"/>
    <property type="molecule type" value="Genomic_DNA"/>
</dbReference>
<dbReference type="Proteomes" id="UP000654075">
    <property type="component" value="Unassembled WGS sequence"/>
</dbReference>
<evidence type="ECO:0000313" key="1">
    <source>
        <dbReference type="EMBL" id="CAE8626103.1"/>
    </source>
</evidence>
<reference evidence="1" key="1">
    <citation type="submission" date="2021-02" db="EMBL/GenBank/DDBJ databases">
        <authorList>
            <person name="Dougan E. K."/>
            <person name="Rhodes N."/>
            <person name="Thang M."/>
            <person name="Chan C."/>
        </authorList>
    </citation>
    <scope>NUCLEOTIDE SEQUENCE</scope>
</reference>
<name>A0A813GIA2_POLGL</name>
<feature type="non-terminal residue" evidence="1">
    <location>
        <position position="101"/>
    </location>
</feature>
<proteinExistence type="predicted"/>
<dbReference type="OrthoDB" id="5855206at2759"/>
<accession>A0A813GIA2</accession>
<keyword evidence="2" id="KW-1185">Reference proteome</keyword>
<comment type="caution">
    <text evidence="1">The sequence shown here is derived from an EMBL/GenBank/DDBJ whole genome shotgun (WGS) entry which is preliminary data.</text>
</comment>
<organism evidence="1 2">
    <name type="scientific">Polarella glacialis</name>
    <name type="common">Dinoflagellate</name>
    <dbReference type="NCBI Taxonomy" id="89957"/>
    <lineage>
        <taxon>Eukaryota</taxon>
        <taxon>Sar</taxon>
        <taxon>Alveolata</taxon>
        <taxon>Dinophyceae</taxon>
        <taxon>Suessiales</taxon>
        <taxon>Suessiaceae</taxon>
        <taxon>Polarella</taxon>
    </lineage>
</organism>
<feature type="non-terminal residue" evidence="1">
    <location>
        <position position="1"/>
    </location>
</feature>
<evidence type="ECO:0000313" key="2">
    <source>
        <dbReference type="Proteomes" id="UP000654075"/>
    </source>
</evidence>
<dbReference type="Gene3D" id="3.80.10.10">
    <property type="entry name" value="Ribonuclease Inhibitor"/>
    <property type="match status" value="1"/>
</dbReference>
<sequence>VSNYALLELKVQRNPLTEGEKPLASTQLLRSILIALMPTLTRLNASEVTAKERTAAERYFLALCQNSDHPVIQALSTSCDIASHAARLKELYVNVVGELEV</sequence>
<dbReference type="AlphaFoldDB" id="A0A813GIA2"/>
<gene>
    <name evidence="1" type="ORF">PGLA1383_LOCUS43069</name>
</gene>